<evidence type="ECO:0000313" key="4">
    <source>
        <dbReference type="Proteomes" id="UP000290889"/>
    </source>
</evidence>
<feature type="domain" description="Pyrroline-5-carboxylate reductase catalytic N-terminal" evidence="1">
    <location>
        <begin position="3"/>
        <end position="84"/>
    </location>
</feature>
<dbReference type="KEGG" id="mur:EQY75_04950"/>
<keyword evidence="4" id="KW-1185">Reference proteome</keyword>
<dbReference type="OrthoDB" id="9810755at2"/>
<accession>A0A411E8T3</accession>
<feature type="domain" description="DUF2520" evidence="2">
    <location>
        <begin position="122"/>
        <end position="246"/>
    </location>
</feature>
<dbReference type="InterPro" id="IPR018931">
    <property type="entry name" value="DUF2520"/>
</dbReference>
<dbReference type="Pfam" id="PF03807">
    <property type="entry name" value="F420_oxidored"/>
    <property type="match status" value="1"/>
</dbReference>
<dbReference type="EMBL" id="CP035544">
    <property type="protein sequence ID" value="QBA63943.1"/>
    <property type="molecule type" value="Genomic_DNA"/>
</dbReference>
<dbReference type="Pfam" id="PF10728">
    <property type="entry name" value="DUF2520"/>
    <property type="match status" value="1"/>
</dbReference>
<organism evidence="3 4">
    <name type="scientific">Muriicola soli</name>
    <dbReference type="NCBI Taxonomy" id="2507538"/>
    <lineage>
        <taxon>Bacteria</taxon>
        <taxon>Pseudomonadati</taxon>
        <taxon>Bacteroidota</taxon>
        <taxon>Flavobacteriia</taxon>
        <taxon>Flavobacteriales</taxon>
        <taxon>Flavobacteriaceae</taxon>
        <taxon>Muriicola</taxon>
    </lineage>
</organism>
<dbReference type="PANTHER" id="PTHR40459">
    <property type="entry name" value="CONSERVED HYPOTHETICAL ALANINE AND LEUCINE RICH PROTEIN"/>
    <property type="match status" value="1"/>
</dbReference>
<dbReference type="AlphaFoldDB" id="A0A411E8T3"/>
<dbReference type="InterPro" id="IPR028939">
    <property type="entry name" value="P5C_Rdtase_cat_N"/>
</dbReference>
<dbReference type="InterPro" id="IPR036291">
    <property type="entry name" value="NAD(P)-bd_dom_sf"/>
</dbReference>
<dbReference type="Proteomes" id="UP000290889">
    <property type="component" value="Chromosome"/>
</dbReference>
<sequence length="254" mass="28909">MLKVILIGTGNISKFLFDVFISDPSVEMVQVVGRNEKALEHFSASTPVSNNFENLKEADVCIIAVNDNAIEEVSHRLNIKKGILVHTAGSISIEVLPKHLRRGVLYPLQTLSGIVPEKRREIPICVEAIQQEDYEVLHQLARCISDRVERIDSEQRKQLHLAAVFANNFSNHMYFLASEICKDHEVPFDLLRPLIRESCNKIMNFSPYEVQTGPARRGDVNILEEHLNMLNNKKLKEVYTTLSESIQETYGKKL</sequence>
<dbReference type="SUPFAM" id="SSF48179">
    <property type="entry name" value="6-phosphogluconate dehydrogenase C-terminal domain-like"/>
    <property type="match status" value="1"/>
</dbReference>
<gene>
    <name evidence="3" type="ORF">EQY75_04950</name>
</gene>
<evidence type="ECO:0000313" key="3">
    <source>
        <dbReference type="EMBL" id="QBA63943.1"/>
    </source>
</evidence>
<dbReference type="Gene3D" id="1.10.1040.20">
    <property type="entry name" value="ProC-like, C-terminal domain"/>
    <property type="match status" value="1"/>
</dbReference>
<name>A0A411E8T3_9FLAO</name>
<dbReference type="Gene3D" id="3.40.50.720">
    <property type="entry name" value="NAD(P)-binding Rossmann-like Domain"/>
    <property type="match status" value="1"/>
</dbReference>
<evidence type="ECO:0000259" key="1">
    <source>
        <dbReference type="Pfam" id="PF03807"/>
    </source>
</evidence>
<reference evidence="3 4" key="1">
    <citation type="submission" date="2019-01" db="EMBL/GenBank/DDBJ databases">
        <title>Muriicola soli sp. nov., isolated from soil.</title>
        <authorList>
            <person name="Kang H.J."/>
            <person name="Kim S.B."/>
        </authorList>
    </citation>
    <scope>NUCLEOTIDE SEQUENCE [LARGE SCALE GENOMIC DNA]</scope>
    <source>
        <strain evidence="3 4">MMS17-SY002</strain>
    </source>
</reference>
<proteinExistence type="predicted"/>
<evidence type="ECO:0000259" key="2">
    <source>
        <dbReference type="Pfam" id="PF10728"/>
    </source>
</evidence>
<protein>
    <submittedName>
        <fullName evidence="3">DUF2520 domain-containing protein</fullName>
    </submittedName>
</protein>
<dbReference type="InterPro" id="IPR037108">
    <property type="entry name" value="TM1727-like_C_sf"/>
</dbReference>
<dbReference type="InterPro" id="IPR008927">
    <property type="entry name" value="6-PGluconate_DH-like_C_sf"/>
</dbReference>
<dbReference type="SUPFAM" id="SSF51735">
    <property type="entry name" value="NAD(P)-binding Rossmann-fold domains"/>
    <property type="match status" value="1"/>
</dbReference>
<dbReference type="PANTHER" id="PTHR40459:SF1">
    <property type="entry name" value="CONSERVED HYPOTHETICAL ALANINE AND LEUCINE RICH PROTEIN"/>
    <property type="match status" value="1"/>
</dbReference>
<dbReference type="RefSeq" id="WP_129603412.1">
    <property type="nucleotide sequence ID" value="NZ_CP035544.1"/>
</dbReference>